<dbReference type="EMBL" id="MU118064">
    <property type="protein sequence ID" value="KAF9646205.1"/>
    <property type="molecule type" value="Genomic_DNA"/>
</dbReference>
<organism evidence="1 2">
    <name type="scientific">Thelephora ganbajun</name>
    <name type="common">Ganba fungus</name>
    <dbReference type="NCBI Taxonomy" id="370292"/>
    <lineage>
        <taxon>Eukaryota</taxon>
        <taxon>Fungi</taxon>
        <taxon>Dikarya</taxon>
        <taxon>Basidiomycota</taxon>
        <taxon>Agaricomycotina</taxon>
        <taxon>Agaricomycetes</taxon>
        <taxon>Thelephorales</taxon>
        <taxon>Thelephoraceae</taxon>
        <taxon>Thelephora</taxon>
    </lineage>
</organism>
<evidence type="ECO:0000313" key="1">
    <source>
        <dbReference type="EMBL" id="KAF9646205.1"/>
    </source>
</evidence>
<comment type="caution">
    <text evidence="1">The sequence shown here is derived from an EMBL/GenBank/DDBJ whole genome shotgun (WGS) entry which is preliminary data.</text>
</comment>
<name>A0ACB6Z924_THEGA</name>
<proteinExistence type="predicted"/>
<dbReference type="Proteomes" id="UP000886501">
    <property type="component" value="Unassembled WGS sequence"/>
</dbReference>
<accession>A0ACB6Z924</accession>
<gene>
    <name evidence="1" type="ORF">BDM02DRAFT_3118957</name>
</gene>
<sequence length="130" mass="14751">MLVERLRQAIVIYQVSQQQSIYTQVVQLTLHHISPVKNKIGSVRVRLDRLGTEGDVARNTDESKRRESLYEALEGIKDKLQLLSERSGGRGMTAVCDLADDLRDAIVEYRFSQQKAIYKQNCTLIDAGQT</sequence>
<keyword evidence="2" id="KW-1185">Reference proteome</keyword>
<protein>
    <submittedName>
        <fullName evidence="1">Uncharacterized protein</fullName>
    </submittedName>
</protein>
<reference evidence="1" key="2">
    <citation type="journal article" date="2020" name="Nat. Commun.">
        <title>Large-scale genome sequencing of mycorrhizal fungi provides insights into the early evolution of symbiotic traits.</title>
        <authorList>
            <person name="Miyauchi S."/>
            <person name="Kiss E."/>
            <person name="Kuo A."/>
            <person name="Drula E."/>
            <person name="Kohler A."/>
            <person name="Sanchez-Garcia M."/>
            <person name="Morin E."/>
            <person name="Andreopoulos B."/>
            <person name="Barry K.W."/>
            <person name="Bonito G."/>
            <person name="Buee M."/>
            <person name="Carver A."/>
            <person name="Chen C."/>
            <person name="Cichocki N."/>
            <person name="Clum A."/>
            <person name="Culley D."/>
            <person name="Crous P.W."/>
            <person name="Fauchery L."/>
            <person name="Girlanda M."/>
            <person name="Hayes R.D."/>
            <person name="Keri Z."/>
            <person name="LaButti K."/>
            <person name="Lipzen A."/>
            <person name="Lombard V."/>
            <person name="Magnuson J."/>
            <person name="Maillard F."/>
            <person name="Murat C."/>
            <person name="Nolan M."/>
            <person name="Ohm R.A."/>
            <person name="Pangilinan J."/>
            <person name="Pereira M.F."/>
            <person name="Perotto S."/>
            <person name="Peter M."/>
            <person name="Pfister S."/>
            <person name="Riley R."/>
            <person name="Sitrit Y."/>
            <person name="Stielow J.B."/>
            <person name="Szollosi G."/>
            <person name="Zifcakova L."/>
            <person name="Stursova M."/>
            <person name="Spatafora J.W."/>
            <person name="Tedersoo L."/>
            <person name="Vaario L.M."/>
            <person name="Yamada A."/>
            <person name="Yan M."/>
            <person name="Wang P."/>
            <person name="Xu J."/>
            <person name="Bruns T."/>
            <person name="Baldrian P."/>
            <person name="Vilgalys R."/>
            <person name="Dunand C."/>
            <person name="Henrissat B."/>
            <person name="Grigoriev I.V."/>
            <person name="Hibbett D."/>
            <person name="Nagy L.G."/>
            <person name="Martin F.M."/>
        </authorList>
    </citation>
    <scope>NUCLEOTIDE SEQUENCE</scope>
    <source>
        <strain evidence="1">P2</strain>
    </source>
</reference>
<evidence type="ECO:0000313" key="2">
    <source>
        <dbReference type="Proteomes" id="UP000886501"/>
    </source>
</evidence>
<reference evidence="1" key="1">
    <citation type="submission" date="2019-10" db="EMBL/GenBank/DDBJ databases">
        <authorList>
            <consortium name="DOE Joint Genome Institute"/>
            <person name="Kuo A."/>
            <person name="Miyauchi S."/>
            <person name="Kiss E."/>
            <person name="Drula E."/>
            <person name="Kohler A."/>
            <person name="Sanchez-Garcia M."/>
            <person name="Andreopoulos B."/>
            <person name="Barry K.W."/>
            <person name="Bonito G."/>
            <person name="Buee M."/>
            <person name="Carver A."/>
            <person name="Chen C."/>
            <person name="Cichocki N."/>
            <person name="Clum A."/>
            <person name="Culley D."/>
            <person name="Crous P.W."/>
            <person name="Fauchery L."/>
            <person name="Girlanda M."/>
            <person name="Hayes R."/>
            <person name="Keri Z."/>
            <person name="Labutti K."/>
            <person name="Lipzen A."/>
            <person name="Lombard V."/>
            <person name="Magnuson J."/>
            <person name="Maillard F."/>
            <person name="Morin E."/>
            <person name="Murat C."/>
            <person name="Nolan M."/>
            <person name="Ohm R."/>
            <person name="Pangilinan J."/>
            <person name="Pereira M."/>
            <person name="Perotto S."/>
            <person name="Peter M."/>
            <person name="Riley R."/>
            <person name="Sitrit Y."/>
            <person name="Stielow B."/>
            <person name="Szollosi G."/>
            <person name="Zifcakova L."/>
            <person name="Stursova M."/>
            <person name="Spatafora J.W."/>
            <person name="Tedersoo L."/>
            <person name="Vaario L.-M."/>
            <person name="Yamada A."/>
            <person name="Yan M."/>
            <person name="Wang P."/>
            <person name="Xu J."/>
            <person name="Bruns T."/>
            <person name="Baldrian P."/>
            <person name="Vilgalys R."/>
            <person name="Henrissat B."/>
            <person name="Grigoriev I.V."/>
            <person name="Hibbett D."/>
            <person name="Nagy L.G."/>
            <person name="Martin F.M."/>
        </authorList>
    </citation>
    <scope>NUCLEOTIDE SEQUENCE</scope>
    <source>
        <strain evidence="1">P2</strain>
    </source>
</reference>